<protein>
    <submittedName>
        <fullName evidence="1">Uncharacterized protein</fullName>
    </submittedName>
</protein>
<dbReference type="EMBL" id="JAOYFB010000036">
    <property type="protein sequence ID" value="KAK4019570.1"/>
    <property type="molecule type" value="Genomic_DNA"/>
</dbReference>
<dbReference type="Proteomes" id="UP001234178">
    <property type="component" value="Unassembled WGS sequence"/>
</dbReference>
<keyword evidence="2" id="KW-1185">Reference proteome</keyword>
<name>A0ABR0A3N4_9CRUS</name>
<reference evidence="1 2" key="1">
    <citation type="journal article" date="2023" name="Nucleic Acids Res.">
        <title>The hologenome of Daphnia magna reveals possible DNA methylation and microbiome-mediated evolution of the host genome.</title>
        <authorList>
            <person name="Chaturvedi A."/>
            <person name="Li X."/>
            <person name="Dhandapani V."/>
            <person name="Marshall H."/>
            <person name="Kissane S."/>
            <person name="Cuenca-Cambronero M."/>
            <person name="Asole G."/>
            <person name="Calvet F."/>
            <person name="Ruiz-Romero M."/>
            <person name="Marangio P."/>
            <person name="Guigo R."/>
            <person name="Rago D."/>
            <person name="Mirbahai L."/>
            <person name="Eastwood N."/>
            <person name="Colbourne J.K."/>
            <person name="Zhou J."/>
            <person name="Mallon E."/>
            <person name="Orsini L."/>
        </authorList>
    </citation>
    <scope>NUCLEOTIDE SEQUENCE [LARGE SCALE GENOMIC DNA]</scope>
    <source>
        <strain evidence="1">LRV0_1</strain>
    </source>
</reference>
<proteinExistence type="predicted"/>
<gene>
    <name evidence="1" type="ORF">OUZ56_001585</name>
</gene>
<accession>A0ABR0A3N4</accession>
<organism evidence="1 2">
    <name type="scientific">Daphnia magna</name>
    <dbReference type="NCBI Taxonomy" id="35525"/>
    <lineage>
        <taxon>Eukaryota</taxon>
        <taxon>Metazoa</taxon>
        <taxon>Ecdysozoa</taxon>
        <taxon>Arthropoda</taxon>
        <taxon>Crustacea</taxon>
        <taxon>Branchiopoda</taxon>
        <taxon>Diplostraca</taxon>
        <taxon>Cladocera</taxon>
        <taxon>Anomopoda</taxon>
        <taxon>Daphniidae</taxon>
        <taxon>Daphnia</taxon>
    </lineage>
</organism>
<evidence type="ECO:0000313" key="2">
    <source>
        <dbReference type="Proteomes" id="UP001234178"/>
    </source>
</evidence>
<sequence length="73" mass="8450">MNGWAFDLRKQTLVVRIRQQTKKKANKTKKKTNSLSLLSGTDKWRPVSCRHLSFAPQHARQVYFLMAFATSTP</sequence>
<comment type="caution">
    <text evidence="1">The sequence shown here is derived from an EMBL/GenBank/DDBJ whole genome shotgun (WGS) entry which is preliminary data.</text>
</comment>
<evidence type="ECO:0000313" key="1">
    <source>
        <dbReference type="EMBL" id="KAK4019570.1"/>
    </source>
</evidence>